<dbReference type="Gene3D" id="3.40.50.150">
    <property type="entry name" value="Vaccinia Virus protein VP39"/>
    <property type="match status" value="1"/>
</dbReference>
<sequence>METCRVEVSKRFHCLAVEEALALAEIGGCVLKERGESLEFVCPSCQVFHRSALIKSVNGERIKRHLPTLVRSPKTLDYVTARLLVNLARVMPGSVVWEPFVGTGAIAYEVERVGGHVVGTDVDLGALRIARLNVRGDLLLSDALRPPFSKVFDAVVGDPPYGRLTKSTMEVRALLNAFIEVAFSHVKRGGYVVLASPIYVDLPYLRSCVMYLHGGLYRVVYFVKL</sequence>
<dbReference type="SUPFAM" id="SSF53335">
    <property type="entry name" value="S-adenosyl-L-methionine-dependent methyltransferases"/>
    <property type="match status" value="1"/>
</dbReference>
<gene>
    <name evidence="2" type="ordered locus">Pcal_0592</name>
</gene>
<dbReference type="InterPro" id="IPR002052">
    <property type="entry name" value="DNA_methylase_N6_adenine_CS"/>
</dbReference>
<dbReference type="STRING" id="410359.Pcal_0592"/>
<dbReference type="GO" id="GO:0003676">
    <property type="term" value="F:nucleic acid binding"/>
    <property type="evidence" value="ECO:0007669"/>
    <property type="project" value="InterPro"/>
</dbReference>
<dbReference type="InterPro" id="IPR000241">
    <property type="entry name" value="RlmKL-like_Mtase"/>
</dbReference>
<name>A3MTQ2_PYRCJ</name>
<keyword evidence="3" id="KW-1185">Reference proteome</keyword>
<keyword evidence="2" id="KW-0808">Transferase</keyword>
<reference evidence="2" key="1">
    <citation type="submission" date="2007-02" db="EMBL/GenBank/DDBJ databases">
        <title>Complete sequence of Pyrobaculum calidifontis JCM 11548.</title>
        <authorList>
            <consortium name="US DOE Joint Genome Institute"/>
            <person name="Copeland A."/>
            <person name="Lucas S."/>
            <person name="Lapidus A."/>
            <person name="Barry K."/>
            <person name="Glavina del Rio T."/>
            <person name="Dalin E."/>
            <person name="Tice H."/>
            <person name="Pitluck S."/>
            <person name="Chain P."/>
            <person name="Malfatti S."/>
            <person name="Shin M."/>
            <person name="Vergez L."/>
            <person name="Schmutz J."/>
            <person name="Larimer F."/>
            <person name="Land M."/>
            <person name="Hauser L."/>
            <person name="Kyrpides N."/>
            <person name="Mikhailova N."/>
            <person name="Cozen A.E."/>
            <person name="Fitz-Gibbon S.T."/>
            <person name="House C.H."/>
            <person name="Saltikov C."/>
            <person name="Lowe T.M."/>
            <person name="Richardson P."/>
        </authorList>
    </citation>
    <scope>NUCLEOTIDE SEQUENCE [LARGE SCALE GENOMIC DNA]</scope>
    <source>
        <strain evidence="2">JCM 11548</strain>
    </source>
</reference>
<dbReference type="InterPro" id="IPR029063">
    <property type="entry name" value="SAM-dependent_MTases_sf"/>
</dbReference>
<dbReference type="CDD" id="cd02440">
    <property type="entry name" value="AdoMet_MTases"/>
    <property type="match status" value="1"/>
</dbReference>
<keyword evidence="2" id="KW-0489">Methyltransferase</keyword>
<proteinExistence type="predicted"/>
<dbReference type="KEGG" id="pcl:Pcal_0592"/>
<dbReference type="PRINTS" id="PR00507">
    <property type="entry name" value="N12N6MTFRASE"/>
</dbReference>
<dbReference type="PANTHER" id="PTHR14911">
    <property type="entry name" value="THUMP DOMAIN-CONTAINING"/>
    <property type="match status" value="1"/>
</dbReference>
<dbReference type="Proteomes" id="UP000001431">
    <property type="component" value="Chromosome"/>
</dbReference>
<protein>
    <submittedName>
        <fullName evidence="2">RNA methylase</fullName>
    </submittedName>
</protein>
<feature type="domain" description="Ribosomal RNA large subunit methyltransferase K/L-like methyltransferase" evidence="1">
    <location>
        <begin position="80"/>
        <end position="196"/>
    </location>
</feature>
<dbReference type="PROSITE" id="PS00092">
    <property type="entry name" value="N6_MTASE"/>
    <property type="match status" value="1"/>
</dbReference>
<dbReference type="OrthoDB" id="7080at2157"/>
<evidence type="ECO:0000313" key="2">
    <source>
        <dbReference type="EMBL" id="ABO08019.1"/>
    </source>
</evidence>
<dbReference type="eggNOG" id="arCOG00047">
    <property type="taxonomic scope" value="Archaea"/>
</dbReference>
<dbReference type="GO" id="GO:0030488">
    <property type="term" value="P:tRNA methylation"/>
    <property type="evidence" value="ECO:0007669"/>
    <property type="project" value="TreeGrafter"/>
</dbReference>
<accession>A3MTQ2</accession>
<evidence type="ECO:0000313" key="3">
    <source>
        <dbReference type="Proteomes" id="UP000001431"/>
    </source>
</evidence>
<dbReference type="PANTHER" id="PTHR14911:SF13">
    <property type="entry name" value="TRNA (GUANINE(6)-N2)-METHYLTRANSFERASE THUMP3"/>
    <property type="match status" value="1"/>
</dbReference>
<organism evidence="2 3">
    <name type="scientific">Pyrobaculum calidifontis (strain DSM 21063 / JCM 11548 / VA1)</name>
    <dbReference type="NCBI Taxonomy" id="410359"/>
    <lineage>
        <taxon>Archaea</taxon>
        <taxon>Thermoproteota</taxon>
        <taxon>Thermoprotei</taxon>
        <taxon>Thermoproteales</taxon>
        <taxon>Thermoproteaceae</taxon>
        <taxon>Pyrobaculum</taxon>
    </lineage>
</organism>
<dbReference type="AlphaFoldDB" id="A3MTQ2"/>
<dbReference type="Pfam" id="PF01170">
    <property type="entry name" value="UPF0020"/>
    <property type="match status" value="1"/>
</dbReference>
<evidence type="ECO:0000259" key="1">
    <source>
        <dbReference type="Pfam" id="PF01170"/>
    </source>
</evidence>
<dbReference type="GO" id="GO:0016423">
    <property type="term" value="F:tRNA (guanine) methyltransferase activity"/>
    <property type="evidence" value="ECO:0007669"/>
    <property type="project" value="TreeGrafter"/>
</dbReference>
<dbReference type="HOGENOM" id="CLU_106568_0_0_2"/>
<dbReference type="EMBL" id="CP000561">
    <property type="protein sequence ID" value="ABO08019.1"/>
    <property type="molecule type" value="Genomic_DNA"/>
</dbReference>